<evidence type="ECO:0000256" key="1">
    <source>
        <dbReference type="SAM" id="MobiDB-lite"/>
    </source>
</evidence>
<accession>A0A915HZI5</accession>
<feature type="region of interest" description="Disordered" evidence="1">
    <location>
        <begin position="1"/>
        <end position="24"/>
    </location>
</feature>
<evidence type="ECO:0000313" key="2">
    <source>
        <dbReference type="Proteomes" id="UP000887565"/>
    </source>
</evidence>
<protein>
    <submittedName>
        <fullName evidence="3">Uncharacterized protein</fullName>
    </submittedName>
</protein>
<organism evidence="2 3">
    <name type="scientific">Romanomermis culicivorax</name>
    <name type="common">Nematode worm</name>
    <dbReference type="NCBI Taxonomy" id="13658"/>
    <lineage>
        <taxon>Eukaryota</taxon>
        <taxon>Metazoa</taxon>
        <taxon>Ecdysozoa</taxon>
        <taxon>Nematoda</taxon>
        <taxon>Enoplea</taxon>
        <taxon>Dorylaimia</taxon>
        <taxon>Mermithida</taxon>
        <taxon>Mermithoidea</taxon>
        <taxon>Mermithidae</taxon>
        <taxon>Romanomermis</taxon>
    </lineage>
</organism>
<evidence type="ECO:0000313" key="3">
    <source>
        <dbReference type="WBParaSite" id="nRc.2.0.1.t06978-RA"/>
    </source>
</evidence>
<reference evidence="3" key="1">
    <citation type="submission" date="2022-11" db="UniProtKB">
        <authorList>
            <consortium name="WormBaseParasite"/>
        </authorList>
    </citation>
    <scope>IDENTIFICATION</scope>
</reference>
<name>A0A915HZI5_ROMCU</name>
<keyword evidence="2" id="KW-1185">Reference proteome</keyword>
<proteinExistence type="predicted"/>
<dbReference type="Proteomes" id="UP000887565">
    <property type="component" value="Unplaced"/>
</dbReference>
<sequence>MPLWEPRPTGNYGPQNLWPQKKPINPEPKYIRRIHSIRGIGTFEEGTNALIGKTGIPFIIRRVGTFEDGTNALIGETGS</sequence>
<dbReference type="WBParaSite" id="nRc.2.0.1.t06978-RA">
    <property type="protein sequence ID" value="nRc.2.0.1.t06978-RA"/>
    <property type="gene ID" value="nRc.2.0.1.g06978"/>
</dbReference>
<dbReference type="AlphaFoldDB" id="A0A915HZI5"/>